<dbReference type="eggNOG" id="COG1837">
    <property type="taxonomic scope" value="Bacteria"/>
</dbReference>
<feature type="compositionally biased region" description="Basic residues" evidence="3">
    <location>
        <begin position="120"/>
        <end position="136"/>
    </location>
</feature>
<dbReference type="EMBL" id="CP003653">
    <property type="protein sequence ID" value="AFZ35103.1"/>
    <property type="molecule type" value="Genomic_DNA"/>
</dbReference>
<dbReference type="STRING" id="111780.Sta7437_1536"/>
<dbReference type="AlphaFoldDB" id="K9XRG4"/>
<dbReference type="Pfam" id="PF13083">
    <property type="entry name" value="KH_KhpA-B"/>
    <property type="match status" value="1"/>
</dbReference>
<dbReference type="OrthoDB" id="511849at2"/>
<dbReference type="PANTHER" id="PTHR34654:SF1">
    <property type="entry name" value="RNA-BINDING PROTEIN KHPA"/>
    <property type="match status" value="1"/>
</dbReference>
<proteinExistence type="predicted"/>
<reference evidence="5" key="1">
    <citation type="journal article" date="2013" name="Proc. Natl. Acad. Sci. U.S.A.">
        <title>Improving the coverage of the cyanobacterial phylum using diversity-driven genome sequencing.</title>
        <authorList>
            <person name="Shih P.M."/>
            <person name="Wu D."/>
            <person name="Latifi A."/>
            <person name="Axen S.D."/>
            <person name="Fewer D.P."/>
            <person name="Talla E."/>
            <person name="Calteau A."/>
            <person name="Cai F."/>
            <person name="Tandeau de Marsac N."/>
            <person name="Rippka R."/>
            <person name="Herdman M."/>
            <person name="Sivonen K."/>
            <person name="Coursin T."/>
            <person name="Laurent T."/>
            <person name="Goodwin L."/>
            <person name="Nolan M."/>
            <person name="Davenport K.W."/>
            <person name="Han C.S."/>
            <person name="Rubin E.M."/>
            <person name="Eisen J.A."/>
            <person name="Woyke T."/>
            <person name="Gugger M."/>
            <person name="Kerfeld C.A."/>
        </authorList>
    </citation>
    <scope>NUCLEOTIDE SEQUENCE [LARGE SCALE GENOMIC DNA]</scope>
    <source>
        <strain evidence="5">ATCC 29371 / PCC 7437</strain>
    </source>
</reference>
<feature type="region of interest" description="Disordered" evidence="3">
    <location>
        <begin position="95"/>
        <end position="136"/>
    </location>
</feature>
<dbReference type="InterPro" id="IPR020627">
    <property type="entry name" value="KhpA"/>
</dbReference>
<dbReference type="CDD" id="cd22533">
    <property type="entry name" value="KH-II_YlqC-like"/>
    <property type="match status" value="1"/>
</dbReference>
<evidence type="ECO:0000313" key="4">
    <source>
        <dbReference type="EMBL" id="AFZ35103.1"/>
    </source>
</evidence>
<gene>
    <name evidence="4" type="ordered locus">Sta7437_1536</name>
</gene>
<sequence length="136" mass="15376">MPNKTTLSEKKNNASPDYIGLVQFLIQPFLDDPKSLSVDCEEISSKQKVWLRVAFDLNDKGKVFGRGGRNIQAVRTILNTAATAVGQSIYLDVYSDQDDKPNFNPLNRGQNRDRRPNNFKGKKPMGKTRFRRSQSG</sequence>
<dbReference type="KEGG" id="scs:Sta7437_1536"/>
<keyword evidence="1" id="KW-0963">Cytoplasm</keyword>
<dbReference type="HOGENOM" id="CLU_132074_2_1_3"/>
<evidence type="ECO:0008006" key="6">
    <source>
        <dbReference type="Google" id="ProtNLM"/>
    </source>
</evidence>
<name>K9XRG4_STAC7</name>
<keyword evidence="2" id="KW-0694">RNA-binding</keyword>
<keyword evidence="5" id="KW-1185">Reference proteome</keyword>
<organism evidence="4 5">
    <name type="scientific">Stanieria cyanosphaera (strain ATCC 29371 / PCC 7437)</name>
    <dbReference type="NCBI Taxonomy" id="111780"/>
    <lineage>
        <taxon>Bacteria</taxon>
        <taxon>Bacillati</taxon>
        <taxon>Cyanobacteriota</taxon>
        <taxon>Cyanophyceae</taxon>
        <taxon>Pleurocapsales</taxon>
        <taxon>Dermocarpellaceae</taxon>
        <taxon>Stanieria</taxon>
    </lineage>
</organism>
<protein>
    <recommendedName>
        <fullName evidence="6">RNA-binding protein (Contains KH domain)</fullName>
    </recommendedName>
</protein>
<dbReference type="PANTHER" id="PTHR34654">
    <property type="entry name" value="UPF0109 PROTEIN SCO5592"/>
    <property type="match status" value="1"/>
</dbReference>
<evidence type="ECO:0000256" key="1">
    <source>
        <dbReference type="ARBA" id="ARBA00022490"/>
    </source>
</evidence>
<dbReference type="RefSeq" id="WP_015192774.1">
    <property type="nucleotide sequence ID" value="NC_019748.1"/>
</dbReference>
<dbReference type="GO" id="GO:0003723">
    <property type="term" value="F:RNA binding"/>
    <property type="evidence" value="ECO:0007669"/>
    <property type="project" value="UniProtKB-KW"/>
</dbReference>
<dbReference type="PATRIC" id="fig|111780.3.peg.1600"/>
<dbReference type="Proteomes" id="UP000010473">
    <property type="component" value="Chromosome"/>
</dbReference>
<accession>K9XRG4</accession>
<evidence type="ECO:0000256" key="3">
    <source>
        <dbReference type="SAM" id="MobiDB-lite"/>
    </source>
</evidence>
<evidence type="ECO:0000256" key="2">
    <source>
        <dbReference type="ARBA" id="ARBA00022884"/>
    </source>
</evidence>
<evidence type="ECO:0000313" key="5">
    <source>
        <dbReference type="Proteomes" id="UP000010473"/>
    </source>
</evidence>